<accession>A0A3N0GF74</accession>
<dbReference type="Proteomes" id="UP000279994">
    <property type="component" value="Unassembled WGS sequence"/>
</dbReference>
<sequence>MPPLTNRLDAPWLDAALHLLDRQVVDVDGKMVCNVDDLELIEGAGGEMAVTGILVGAAALVPRFSGRLGNWLRATWISLGAQYAARDVPLYLPLDLVEHVGSDVRIRVPREGLLDRQPASGPGTAQHRMDDFLGMDVVRDGERLGHVLDVRLQPRKQESRMLVVSLVVGRGRPGSLLGYDRGDFNGPALVKWAVTSLHRHSHLVPIESVRSVDWDAGRVEVSGPVEPLRTS</sequence>
<protein>
    <submittedName>
        <fullName evidence="1">PRC-barrel domain containing protein</fullName>
    </submittedName>
</protein>
<proteinExistence type="predicted"/>
<dbReference type="OrthoDB" id="9804685at2"/>
<keyword evidence="2" id="KW-1185">Reference proteome</keyword>
<organism evidence="1 2">
    <name type="scientific">Nocardioides pocheonensis</name>
    <dbReference type="NCBI Taxonomy" id="661485"/>
    <lineage>
        <taxon>Bacteria</taxon>
        <taxon>Bacillati</taxon>
        <taxon>Actinomycetota</taxon>
        <taxon>Actinomycetes</taxon>
        <taxon>Propionibacteriales</taxon>
        <taxon>Nocardioidaceae</taxon>
        <taxon>Nocardioides</taxon>
    </lineage>
</organism>
<evidence type="ECO:0000313" key="1">
    <source>
        <dbReference type="EMBL" id="RNM11124.1"/>
    </source>
</evidence>
<evidence type="ECO:0000313" key="2">
    <source>
        <dbReference type="Proteomes" id="UP000279994"/>
    </source>
</evidence>
<dbReference type="AlphaFoldDB" id="A0A3N0GF74"/>
<comment type="caution">
    <text evidence="1">The sequence shown here is derived from an EMBL/GenBank/DDBJ whole genome shotgun (WGS) entry which is preliminary data.</text>
</comment>
<name>A0A3N0GF74_9ACTN</name>
<reference evidence="1 2" key="1">
    <citation type="submission" date="2018-11" db="EMBL/GenBank/DDBJ databases">
        <authorList>
            <person name="Li F."/>
        </authorList>
    </citation>
    <scope>NUCLEOTIDE SEQUENCE [LARGE SCALE GENOMIC DNA]</scope>
    <source>
        <strain evidence="1 2">Gsoil 818</strain>
    </source>
</reference>
<dbReference type="EMBL" id="RJSF01000049">
    <property type="protein sequence ID" value="RNM11124.1"/>
    <property type="molecule type" value="Genomic_DNA"/>
</dbReference>
<dbReference type="RefSeq" id="WP_123225363.1">
    <property type="nucleotide sequence ID" value="NZ_RJSF01000049.1"/>
</dbReference>
<gene>
    <name evidence="1" type="ORF">EFL26_23565</name>
</gene>